<reference evidence="1 2" key="1">
    <citation type="submission" date="2021-06" db="EMBL/GenBank/DDBJ databases">
        <title>Sphingomonas sp. XMGL2, whole genome shotgun sequencing project.</title>
        <authorList>
            <person name="Zhao G."/>
            <person name="Shen L."/>
        </authorList>
    </citation>
    <scope>NUCLEOTIDE SEQUENCE [LARGE SCALE GENOMIC DNA]</scope>
    <source>
        <strain evidence="1 2">XMGL2</strain>
    </source>
</reference>
<proteinExistence type="predicted"/>
<dbReference type="RefSeq" id="WP_216326844.1">
    <property type="nucleotide sequence ID" value="NZ_JAHKRT010000008.1"/>
</dbReference>
<keyword evidence="1" id="KW-0378">Hydrolase</keyword>
<evidence type="ECO:0000313" key="1">
    <source>
        <dbReference type="EMBL" id="MBU3079199.1"/>
    </source>
</evidence>
<evidence type="ECO:0000313" key="2">
    <source>
        <dbReference type="Proteomes" id="UP000776276"/>
    </source>
</evidence>
<dbReference type="Proteomes" id="UP000776276">
    <property type="component" value="Unassembled WGS sequence"/>
</dbReference>
<dbReference type="InterPro" id="IPR010662">
    <property type="entry name" value="RBBP9/YdeN"/>
</dbReference>
<accession>A0ABS6BLL1</accession>
<dbReference type="EMBL" id="JAHKRT010000008">
    <property type="protein sequence ID" value="MBU3079199.1"/>
    <property type="molecule type" value="Genomic_DNA"/>
</dbReference>
<sequence>MFEDELRRAPLCLTIPGLGNSGPNHWQSIWERTRHDCRRVQLGCWNEPDRNIWVSAIEQAVAGARGPVILAAHSLGCLAVAWWTKFLGAEVLGRVRGALLVAPPDLSARGLDPRIARFAPMPGAALPFPAIVVASEDDPYARLERSREMAGAWLADFVNVGPAGHINAASELGEWRAGQQLLELLIDESNELSHYSRPASRLAHHLHAS</sequence>
<dbReference type="Pfam" id="PF06821">
    <property type="entry name" value="Ser_hydrolase"/>
    <property type="match status" value="1"/>
</dbReference>
<comment type="caution">
    <text evidence="1">The sequence shown here is derived from an EMBL/GenBank/DDBJ whole genome shotgun (WGS) entry which is preliminary data.</text>
</comment>
<name>A0ABS6BLL1_9SPHN</name>
<organism evidence="1 2">
    <name type="scientific">Sphingomonas quercus</name>
    <dbReference type="NCBI Taxonomy" id="2842451"/>
    <lineage>
        <taxon>Bacteria</taxon>
        <taxon>Pseudomonadati</taxon>
        <taxon>Pseudomonadota</taxon>
        <taxon>Alphaproteobacteria</taxon>
        <taxon>Sphingomonadales</taxon>
        <taxon>Sphingomonadaceae</taxon>
        <taxon>Sphingomonas</taxon>
    </lineage>
</organism>
<protein>
    <submittedName>
        <fullName evidence="1">Alpha/beta hydrolase</fullName>
    </submittedName>
</protein>
<gene>
    <name evidence="1" type="ORF">KOF26_15170</name>
</gene>
<keyword evidence="2" id="KW-1185">Reference proteome</keyword>
<dbReference type="GO" id="GO:0016787">
    <property type="term" value="F:hydrolase activity"/>
    <property type="evidence" value="ECO:0007669"/>
    <property type="project" value="UniProtKB-KW"/>
</dbReference>